<keyword evidence="3" id="KW-1133">Transmembrane helix</keyword>
<name>A0A8J1XJB7_OWEFU</name>
<reference evidence="8" key="1">
    <citation type="submission" date="2022-03" db="EMBL/GenBank/DDBJ databases">
        <authorList>
            <person name="Martin C."/>
        </authorList>
    </citation>
    <scope>NUCLEOTIDE SEQUENCE</scope>
</reference>
<dbReference type="PANTHER" id="PTHR24243:SF230">
    <property type="entry name" value="G-PROTEIN COUPLED RECEPTORS FAMILY 1 PROFILE DOMAIN-CONTAINING PROTEIN"/>
    <property type="match status" value="1"/>
</dbReference>
<dbReference type="Pfam" id="PF00001">
    <property type="entry name" value="7tm_1"/>
    <property type="match status" value="1"/>
</dbReference>
<keyword evidence="9" id="KW-1185">Reference proteome</keyword>
<dbReference type="InterPro" id="IPR000276">
    <property type="entry name" value="GPCR_Rhodpsn"/>
</dbReference>
<dbReference type="PROSITE" id="PS50262">
    <property type="entry name" value="G_PROTEIN_RECEP_F1_2"/>
    <property type="match status" value="1"/>
</dbReference>
<dbReference type="Gene3D" id="1.20.1070.10">
    <property type="entry name" value="Rhodopsin 7-helix transmembrane proteins"/>
    <property type="match status" value="1"/>
</dbReference>
<dbReference type="GO" id="GO:0005886">
    <property type="term" value="C:plasma membrane"/>
    <property type="evidence" value="ECO:0007669"/>
    <property type="project" value="TreeGrafter"/>
</dbReference>
<proteinExistence type="predicted"/>
<keyword evidence="5" id="KW-0472">Membrane</keyword>
<gene>
    <name evidence="8" type="ORF">OFUS_LOCUS23282</name>
</gene>
<dbReference type="Proteomes" id="UP000749559">
    <property type="component" value="Unassembled WGS sequence"/>
</dbReference>
<keyword evidence="6" id="KW-0675">Receptor</keyword>
<dbReference type="SUPFAM" id="SSF81321">
    <property type="entry name" value="Family A G protein-coupled receptor-like"/>
    <property type="match status" value="1"/>
</dbReference>
<dbReference type="InterPro" id="IPR017452">
    <property type="entry name" value="GPCR_Rhodpsn_7TM"/>
</dbReference>
<dbReference type="EMBL" id="CAIIXF020000011">
    <property type="protein sequence ID" value="CAH1799248.1"/>
    <property type="molecule type" value="Genomic_DNA"/>
</dbReference>
<evidence type="ECO:0000256" key="4">
    <source>
        <dbReference type="ARBA" id="ARBA00023040"/>
    </source>
</evidence>
<dbReference type="GO" id="GO:0004930">
    <property type="term" value="F:G protein-coupled receptor activity"/>
    <property type="evidence" value="ECO:0007669"/>
    <property type="project" value="UniProtKB-KW"/>
</dbReference>
<evidence type="ECO:0000313" key="8">
    <source>
        <dbReference type="EMBL" id="CAH1799248.1"/>
    </source>
</evidence>
<accession>A0A8J1XJB7</accession>
<comment type="subcellular location">
    <subcellularLocation>
        <location evidence="1">Membrane</location>
        <topology evidence="1">Multi-pass membrane protein</topology>
    </subcellularLocation>
</comment>
<sequence length="456" mass="51116">MDCHRIRKMSYFGIWSLIIAGSWATNVTASSPDNESTLENGSHRDSFGFTASSSPDCTTCVKQADTTTNYDQYNNTGNYSNNATNSTIDGGGAASASSSSIDEAIFYFRRYAWITMIFIGLFGNFMSIYIFWNHKNWGSACTLYLFGLGFADTGVIIMYGLFEWGRREMRFLSNDTVYFDVFDLHDYVCKTCRYLWQVCAFTSSWYIVGFSFERMIAVTFPLRAKSILSVKKTKIVMFTILIIGIILFIPVFTTYKLVESPGSRVKACLFTFDLWGIITFLEIIIICYDLPSVVLFLMNIFIVVGLIRTKARRKKMRTTGSVEADKAANKAAINLIAISVLFLIGSIPKGVCWGIYFSYFTAGQSGNANPDAASFWFAMGKFASAFNLINNTLNFIIYSFNLPFYRAKFLQIITFGKVGGKKKKKEDDSSTATSTMSLSKEESNASLADVKMEPKA</sequence>
<evidence type="ECO:0000256" key="5">
    <source>
        <dbReference type="ARBA" id="ARBA00023136"/>
    </source>
</evidence>
<dbReference type="PANTHER" id="PTHR24243">
    <property type="entry name" value="G-PROTEIN COUPLED RECEPTOR"/>
    <property type="match status" value="1"/>
</dbReference>
<evidence type="ECO:0000256" key="6">
    <source>
        <dbReference type="ARBA" id="ARBA00023170"/>
    </source>
</evidence>
<evidence type="ECO:0000256" key="3">
    <source>
        <dbReference type="ARBA" id="ARBA00022989"/>
    </source>
</evidence>
<evidence type="ECO:0000256" key="2">
    <source>
        <dbReference type="ARBA" id="ARBA00022692"/>
    </source>
</evidence>
<keyword evidence="2" id="KW-0812">Transmembrane</keyword>
<evidence type="ECO:0000256" key="1">
    <source>
        <dbReference type="ARBA" id="ARBA00004141"/>
    </source>
</evidence>
<dbReference type="OrthoDB" id="9990906at2759"/>
<keyword evidence="7" id="KW-0807">Transducer</keyword>
<organism evidence="8 9">
    <name type="scientific">Owenia fusiformis</name>
    <name type="common">Polychaete worm</name>
    <dbReference type="NCBI Taxonomy" id="6347"/>
    <lineage>
        <taxon>Eukaryota</taxon>
        <taxon>Metazoa</taxon>
        <taxon>Spiralia</taxon>
        <taxon>Lophotrochozoa</taxon>
        <taxon>Annelida</taxon>
        <taxon>Polychaeta</taxon>
        <taxon>Sedentaria</taxon>
        <taxon>Canalipalpata</taxon>
        <taxon>Sabellida</taxon>
        <taxon>Oweniida</taxon>
        <taxon>Oweniidae</taxon>
        <taxon>Owenia</taxon>
    </lineage>
</organism>
<comment type="caution">
    <text evidence="8">The sequence shown here is derived from an EMBL/GenBank/DDBJ whole genome shotgun (WGS) entry which is preliminary data.</text>
</comment>
<keyword evidence="4" id="KW-0297">G-protein coupled receptor</keyword>
<evidence type="ECO:0000313" key="9">
    <source>
        <dbReference type="Proteomes" id="UP000749559"/>
    </source>
</evidence>
<protein>
    <submittedName>
        <fullName evidence="8">Uncharacterized protein</fullName>
    </submittedName>
</protein>
<dbReference type="AlphaFoldDB" id="A0A8J1XJB7"/>
<evidence type="ECO:0000256" key="7">
    <source>
        <dbReference type="ARBA" id="ARBA00023224"/>
    </source>
</evidence>